<gene>
    <name evidence="1" type="ORF">N7492_002142</name>
</gene>
<dbReference type="Proteomes" id="UP001146351">
    <property type="component" value="Unassembled WGS sequence"/>
</dbReference>
<organism evidence="1 2">
    <name type="scientific">Penicillium capsulatum</name>
    <dbReference type="NCBI Taxonomy" id="69766"/>
    <lineage>
        <taxon>Eukaryota</taxon>
        <taxon>Fungi</taxon>
        <taxon>Dikarya</taxon>
        <taxon>Ascomycota</taxon>
        <taxon>Pezizomycotina</taxon>
        <taxon>Eurotiomycetes</taxon>
        <taxon>Eurotiomycetidae</taxon>
        <taxon>Eurotiales</taxon>
        <taxon>Aspergillaceae</taxon>
        <taxon>Penicillium</taxon>
    </lineage>
</organism>
<accession>A0A9W9IJH9</accession>
<reference evidence="1" key="2">
    <citation type="journal article" date="2023" name="IMA Fungus">
        <title>Comparative genomic study of the Penicillium genus elucidates a diverse pangenome and 15 lateral gene transfer events.</title>
        <authorList>
            <person name="Petersen C."/>
            <person name="Sorensen T."/>
            <person name="Nielsen M.R."/>
            <person name="Sondergaard T.E."/>
            <person name="Sorensen J.L."/>
            <person name="Fitzpatrick D.A."/>
            <person name="Frisvad J.C."/>
            <person name="Nielsen K.L."/>
        </authorList>
    </citation>
    <scope>NUCLEOTIDE SEQUENCE</scope>
    <source>
        <strain evidence="1">IBT 21917</strain>
    </source>
</reference>
<comment type="caution">
    <text evidence="1">The sequence shown here is derived from an EMBL/GenBank/DDBJ whole genome shotgun (WGS) entry which is preliminary data.</text>
</comment>
<sequence>MGNHWYITGSAPGAAPWFMTPVPFRPAPVELSPENEKETKQAAIERAWAGAMELADSAWKRFEKTSDTLAERPLSAEKQQEVNKEDPAYVQLFALDWSESGEKRIRRVLDRLANRANADPGANGRPGELESAIDINCQDTWKEEGQDQCDKTLAFTENKYHPTDETKNANSIMNFCKRFWSLPRYDRLKAAAQVKDTDEAVDKDMKMADYYFVRRTMYEVKNNQNTDAGTVLHEISHIFWIGPTNLAVDDCEDDVDEVDEVVKLFPCARRAWKKGSPIPNNPEVTWNADSYTNYAEYGRFVELLGYDPWPENTKPVKLPARY</sequence>
<proteinExistence type="predicted"/>
<dbReference type="EMBL" id="JAPQKO010000002">
    <property type="protein sequence ID" value="KAJ5178932.1"/>
    <property type="molecule type" value="Genomic_DNA"/>
</dbReference>
<dbReference type="InterPro" id="IPR024079">
    <property type="entry name" value="MetalloPept_cat_dom_sf"/>
</dbReference>
<evidence type="ECO:0000313" key="1">
    <source>
        <dbReference type="EMBL" id="KAJ5178932.1"/>
    </source>
</evidence>
<name>A0A9W9IJH9_9EURO</name>
<evidence type="ECO:0008006" key="3">
    <source>
        <dbReference type="Google" id="ProtNLM"/>
    </source>
</evidence>
<keyword evidence="2" id="KW-1185">Reference proteome</keyword>
<evidence type="ECO:0000313" key="2">
    <source>
        <dbReference type="Proteomes" id="UP001146351"/>
    </source>
</evidence>
<protein>
    <recommendedName>
        <fullName evidence="3">Lysine-specific metallo-endopeptidase domain-containing protein</fullName>
    </recommendedName>
</protein>
<dbReference type="OrthoDB" id="4306934at2759"/>
<dbReference type="AlphaFoldDB" id="A0A9W9IJH9"/>
<dbReference type="GO" id="GO:0008237">
    <property type="term" value="F:metallopeptidase activity"/>
    <property type="evidence" value="ECO:0007669"/>
    <property type="project" value="InterPro"/>
</dbReference>
<dbReference type="Gene3D" id="3.40.390.10">
    <property type="entry name" value="Collagenase (Catalytic Domain)"/>
    <property type="match status" value="1"/>
</dbReference>
<reference evidence="1" key="1">
    <citation type="submission" date="2022-11" db="EMBL/GenBank/DDBJ databases">
        <authorList>
            <person name="Petersen C."/>
        </authorList>
    </citation>
    <scope>NUCLEOTIDE SEQUENCE</scope>
    <source>
        <strain evidence="1">IBT 21917</strain>
    </source>
</reference>